<feature type="transmembrane region" description="Helical" evidence="1">
    <location>
        <begin position="78"/>
        <end position="98"/>
    </location>
</feature>
<keyword evidence="1" id="KW-1133">Transmembrane helix</keyword>
<feature type="transmembrane region" description="Helical" evidence="1">
    <location>
        <begin position="29"/>
        <end position="58"/>
    </location>
</feature>
<keyword evidence="1" id="KW-0472">Membrane</keyword>
<dbReference type="AlphaFoldDB" id="A0A369UND5"/>
<accession>A0A369UND5</accession>
<sequence length="162" mass="18030">MGQPGPRCAMRAEAIVIQRPHRQRPVQRWLFTVITLLAWLAWSSLWLPLLTLIAWSLGAHSSYVEMVVRKHGQGAHDMLTMVLISLISAALALAWSNYNRLRYGRMKRRTGRHVVDRATMARALHVQQATAVQMGLASCIVLDFLDDGTVAHQAGDGGLPKV</sequence>
<dbReference type="Pfam" id="PF13994">
    <property type="entry name" value="PgaD"/>
    <property type="match status" value="1"/>
</dbReference>
<comment type="caution">
    <text evidence="2">The sequence shown here is derived from an EMBL/GenBank/DDBJ whole genome shotgun (WGS) entry which is preliminary data.</text>
</comment>
<dbReference type="EMBL" id="QQAH01000006">
    <property type="protein sequence ID" value="RDD82272.1"/>
    <property type="molecule type" value="Genomic_DNA"/>
</dbReference>
<evidence type="ECO:0000313" key="2">
    <source>
        <dbReference type="EMBL" id="RDD82272.1"/>
    </source>
</evidence>
<dbReference type="OrthoDB" id="6003102at2"/>
<organism evidence="2 3">
    <name type="scientific">Dyella tabacisoli</name>
    <dbReference type="NCBI Taxonomy" id="2282381"/>
    <lineage>
        <taxon>Bacteria</taxon>
        <taxon>Pseudomonadati</taxon>
        <taxon>Pseudomonadota</taxon>
        <taxon>Gammaproteobacteria</taxon>
        <taxon>Lysobacterales</taxon>
        <taxon>Rhodanobacteraceae</taxon>
        <taxon>Dyella</taxon>
    </lineage>
</organism>
<evidence type="ECO:0000313" key="3">
    <source>
        <dbReference type="Proteomes" id="UP000253782"/>
    </source>
</evidence>
<name>A0A369UND5_9GAMM</name>
<protein>
    <submittedName>
        <fullName evidence="2">Poly-beta-1,6-N-acetyl-D-glucosamine biosynthesis protein PgaD</fullName>
    </submittedName>
</protein>
<dbReference type="GO" id="GO:0043709">
    <property type="term" value="P:cell adhesion involved in single-species biofilm formation"/>
    <property type="evidence" value="ECO:0007669"/>
    <property type="project" value="InterPro"/>
</dbReference>
<dbReference type="InterPro" id="IPR023829">
    <property type="entry name" value="PGA_PgaD"/>
</dbReference>
<reference evidence="2 3" key="1">
    <citation type="submission" date="2018-07" db="EMBL/GenBank/DDBJ databases">
        <title>Dyella tabacisoli L4-6T, whole genome shotgun sequence.</title>
        <authorList>
            <person name="Zhou X.-K."/>
            <person name="Li W.-J."/>
            <person name="Duan Y.-Q."/>
        </authorList>
    </citation>
    <scope>NUCLEOTIDE SEQUENCE [LARGE SCALE GENOMIC DNA]</scope>
    <source>
        <strain evidence="2 3">L4-6</strain>
    </source>
</reference>
<dbReference type="NCBIfam" id="TIGR03940">
    <property type="entry name" value="PGA_PgaD"/>
    <property type="match status" value="1"/>
</dbReference>
<keyword evidence="3" id="KW-1185">Reference proteome</keyword>
<gene>
    <name evidence="2" type="primary">pgaD</name>
    <name evidence="2" type="ORF">DVJ77_07570</name>
</gene>
<dbReference type="Proteomes" id="UP000253782">
    <property type="component" value="Unassembled WGS sequence"/>
</dbReference>
<evidence type="ECO:0000256" key="1">
    <source>
        <dbReference type="SAM" id="Phobius"/>
    </source>
</evidence>
<keyword evidence="1" id="KW-0812">Transmembrane</keyword>
<proteinExistence type="predicted"/>